<gene>
    <name evidence="1" type="ORF">Hypma_014784</name>
</gene>
<dbReference type="Proteomes" id="UP000076154">
    <property type="component" value="Unassembled WGS sequence"/>
</dbReference>
<dbReference type="EMBL" id="LUEZ02000090">
    <property type="protein sequence ID" value="RDB18593.1"/>
    <property type="molecule type" value="Genomic_DNA"/>
</dbReference>
<comment type="caution">
    <text evidence="1">The sequence shown here is derived from an EMBL/GenBank/DDBJ whole genome shotgun (WGS) entry which is preliminary data.</text>
</comment>
<protein>
    <submittedName>
        <fullName evidence="1">Uncharacterized protein</fullName>
    </submittedName>
</protein>
<dbReference type="OrthoDB" id="2634326at2759"/>
<accession>A0A369JFW3</accession>
<organism evidence="1 2">
    <name type="scientific">Hypsizygus marmoreus</name>
    <name type="common">White beech mushroom</name>
    <name type="synonym">Agaricus marmoreus</name>
    <dbReference type="NCBI Taxonomy" id="39966"/>
    <lineage>
        <taxon>Eukaryota</taxon>
        <taxon>Fungi</taxon>
        <taxon>Dikarya</taxon>
        <taxon>Basidiomycota</taxon>
        <taxon>Agaricomycotina</taxon>
        <taxon>Agaricomycetes</taxon>
        <taxon>Agaricomycetidae</taxon>
        <taxon>Agaricales</taxon>
        <taxon>Tricholomatineae</taxon>
        <taxon>Lyophyllaceae</taxon>
        <taxon>Hypsizygus</taxon>
    </lineage>
</organism>
<evidence type="ECO:0000313" key="1">
    <source>
        <dbReference type="EMBL" id="RDB18593.1"/>
    </source>
</evidence>
<dbReference type="InParanoid" id="A0A369JFW3"/>
<reference evidence="1" key="1">
    <citation type="submission" date="2018-04" db="EMBL/GenBank/DDBJ databases">
        <title>Whole genome sequencing of Hypsizygus marmoreus.</title>
        <authorList>
            <person name="Choi I.-G."/>
            <person name="Min B."/>
            <person name="Kim J.-G."/>
            <person name="Kim S."/>
            <person name="Oh Y.-L."/>
            <person name="Kong W.-S."/>
            <person name="Park H."/>
            <person name="Jeong J."/>
            <person name="Song E.-S."/>
        </authorList>
    </citation>
    <scope>NUCLEOTIDE SEQUENCE [LARGE SCALE GENOMIC DNA]</scope>
    <source>
        <strain evidence="1">51987-8</strain>
    </source>
</reference>
<proteinExistence type="predicted"/>
<name>A0A369JFW3_HYPMA</name>
<sequence length="94" mass="10862">MNNTSESDTLGHLLIAALPEANRGLASYDSEERCRYLLKLQTLMRDWPGTKPPILNIDQYRWCMGEIEELEKGVATFYTQTFFNYFCCAPIIPH</sequence>
<evidence type="ECO:0000313" key="2">
    <source>
        <dbReference type="Proteomes" id="UP000076154"/>
    </source>
</evidence>
<dbReference type="AlphaFoldDB" id="A0A369JFW3"/>
<keyword evidence="2" id="KW-1185">Reference proteome</keyword>